<evidence type="ECO:0000259" key="6">
    <source>
        <dbReference type="SMART" id="SM00363"/>
    </source>
</evidence>
<keyword evidence="2 4" id="KW-0413">Isomerase</keyword>
<evidence type="ECO:0000256" key="5">
    <source>
        <dbReference type="SAM" id="MobiDB-lite"/>
    </source>
</evidence>
<evidence type="ECO:0000256" key="2">
    <source>
        <dbReference type="ARBA" id="ARBA00023235"/>
    </source>
</evidence>
<dbReference type="EMBL" id="CP129970">
    <property type="protein sequence ID" value="WMN08010.1"/>
    <property type="molecule type" value="Genomic_DNA"/>
</dbReference>
<dbReference type="PANTHER" id="PTHR47683">
    <property type="entry name" value="PSEUDOURIDINE SYNTHASE FAMILY PROTEIN-RELATED"/>
    <property type="match status" value="1"/>
</dbReference>
<accession>A0AA51NBF0</accession>
<keyword evidence="8" id="KW-1185">Reference proteome</keyword>
<dbReference type="RefSeq" id="WP_308358338.1">
    <property type="nucleotide sequence ID" value="NZ_CP129970.2"/>
</dbReference>
<dbReference type="InterPro" id="IPR020094">
    <property type="entry name" value="TruA/RsuA/RluB/E/F_N"/>
</dbReference>
<sequence length="283" mass="32251">MHKKKSPNHNKPKSGFKKKNLKAKNTAETPEYDIKKLKSEEVKQKELKEGIRLNKFIANAGISSRREADQHISEGKVKVNGKVVTELGFKVKPSDEVAFEGKPIKREKLVYVLLNKPKGFITTMDDPKGRKTVMDLVAAAGQERIYPVGRLDRNTTGLLLFTNDGELAKKLTHPKHKAAKIYQVELDKPITEEDFLKIEEGISLEDGEVKVDKIAILSPDAKKLGLEIRIGRNRIVRRTFEHLGYEVVKLDRTTFAGLTKKDLPRGKWRFLKQKEVINLKHLR</sequence>
<dbReference type="SUPFAM" id="SSF55120">
    <property type="entry name" value="Pseudouridine synthase"/>
    <property type="match status" value="1"/>
</dbReference>
<dbReference type="GO" id="GO:0000455">
    <property type="term" value="P:enzyme-directed rRNA pseudouridine synthesis"/>
    <property type="evidence" value="ECO:0007669"/>
    <property type="project" value="UniProtKB-ARBA"/>
</dbReference>
<dbReference type="EC" id="5.4.99.-" evidence="4"/>
<dbReference type="SUPFAM" id="SSF55174">
    <property type="entry name" value="Alpha-L RNA-binding motif"/>
    <property type="match status" value="1"/>
</dbReference>
<feature type="region of interest" description="Disordered" evidence="5">
    <location>
        <begin position="1"/>
        <end position="32"/>
    </location>
</feature>
<organism evidence="7 8">
    <name type="scientific">Marivirga arenosa</name>
    <dbReference type="NCBI Taxonomy" id="3059076"/>
    <lineage>
        <taxon>Bacteria</taxon>
        <taxon>Pseudomonadati</taxon>
        <taxon>Bacteroidota</taxon>
        <taxon>Cytophagia</taxon>
        <taxon>Cytophagales</taxon>
        <taxon>Marivirgaceae</taxon>
        <taxon>Marivirga</taxon>
    </lineage>
</organism>
<proteinExistence type="inferred from homology"/>
<dbReference type="InterPro" id="IPR050343">
    <property type="entry name" value="RsuA_PseudoU_synthase"/>
</dbReference>
<evidence type="ECO:0000256" key="3">
    <source>
        <dbReference type="PROSITE-ProRule" id="PRU00182"/>
    </source>
</evidence>
<evidence type="ECO:0000313" key="8">
    <source>
        <dbReference type="Proteomes" id="UP001244443"/>
    </source>
</evidence>
<feature type="compositionally biased region" description="Basic residues" evidence="5">
    <location>
        <begin position="1"/>
        <end position="22"/>
    </location>
</feature>
<dbReference type="Pfam" id="PF01479">
    <property type="entry name" value="S4"/>
    <property type="match status" value="1"/>
</dbReference>
<dbReference type="InterPro" id="IPR018496">
    <property type="entry name" value="PsdUridine_synth_RsuA/RluB_CS"/>
</dbReference>
<reference evidence="7" key="1">
    <citation type="submission" date="2023-08" db="EMBL/GenBank/DDBJ databases">
        <title>Comparative genomics and taxonomic characterization of three novel marine species of genus Marivirga.</title>
        <authorList>
            <person name="Muhammad N."/>
            <person name="Kim S.-G."/>
        </authorList>
    </citation>
    <scope>NUCLEOTIDE SEQUENCE [LARGE SCALE GENOMIC DNA]</scope>
    <source>
        <strain evidence="7">ABR2-2</strain>
    </source>
</reference>
<name>A0AA51NBF0_9BACT</name>
<feature type="domain" description="RNA-binding S4" evidence="6">
    <location>
        <begin position="51"/>
        <end position="110"/>
    </location>
</feature>
<dbReference type="InterPro" id="IPR042092">
    <property type="entry name" value="PsdUridine_s_RsuA/RluB/E/F_cat"/>
</dbReference>
<comment type="similarity">
    <text evidence="1 4">Belongs to the pseudouridine synthase RsuA family.</text>
</comment>
<dbReference type="PROSITE" id="PS01149">
    <property type="entry name" value="PSI_RSU"/>
    <property type="match status" value="1"/>
</dbReference>
<dbReference type="Gene3D" id="3.30.70.580">
    <property type="entry name" value="Pseudouridine synthase I, catalytic domain, N-terminal subdomain"/>
    <property type="match status" value="1"/>
</dbReference>
<dbReference type="InterPro" id="IPR036986">
    <property type="entry name" value="S4_RNA-bd_sf"/>
</dbReference>
<dbReference type="InterPro" id="IPR006145">
    <property type="entry name" value="PsdUridine_synth_RsuA/RluA"/>
</dbReference>
<keyword evidence="3" id="KW-0694">RNA-binding</keyword>
<protein>
    <recommendedName>
        <fullName evidence="4">Pseudouridine synthase</fullName>
        <ecNumber evidence="4">5.4.99.-</ecNumber>
    </recommendedName>
</protein>
<evidence type="ECO:0000256" key="1">
    <source>
        <dbReference type="ARBA" id="ARBA00008348"/>
    </source>
</evidence>
<dbReference type="InterPro" id="IPR020103">
    <property type="entry name" value="PsdUridine_synth_cat_dom_sf"/>
</dbReference>
<dbReference type="Gene3D" id="3.30.70.1560">
    <property type="entry name" value="Alpha-L RNA-binding motif"/>
    <property type="match status" value="1"/>
</dbReference>
<dbReference type="CDD" id="cd00165">
    <property type="entry name" value="S4"/>
    <property type="match status" value="1"/>
</dbReference>
<gene>
    <name evidence="7" type="ORF">QYS48_30730</name>
</gene>
<dbReference type="GO" id="GO:0120159">
    <property type="term" value="F:rRNA pseudouridine synthase activity"/>
    <property type="evidence" value="ECO:0007669"/>
    <property type="project" value="UniProtKB-ARBA"/>
</dbReference>
<dbReference type="Gene3D" id="3.10.290.10">
    <property type="entry name" value="RNA-binding S4 domain"/>
    <property type="match status" value="1"/>
</dbReference>
<dbReference type="FunFam" id="3.10.290.10:FF:000003">
    <property type="entry name" value="Pseudouridine synthase"/>
    <property type="match status" value="1"/>
</dbReference>
<evidence type="ECO:0000313" key="7">
    <source>
        <dbReference type="EMBL" id="WMN08010.1"/>
    </source>
</evidence>
<dbReference type="PROSITE" id="PS50889">
    <property type="entry name" value="S4"/>
    <property type="match status" value="1"/>
</dbReference>
<dbReference type="CDD" id="cd02870">
    <property type="entry name" value="PseudoU_synth_RsuA_like"/>
    <property type="match status" value="1"/>
</dbReference>
<dbReference type="Pfam" id="PF00849">
    <property type="entry name" value="PseudoU_synth_2"/>
    <property type="match status" value="1"/>
</dbReference>
<dbReference type="AlphaFoldDB" id="A0AA51NBF0"/>
<dbReference type="GO" id="GO:0003723">
    <property type="term" value="F:RNA binding"/>
    <property type="evidence" value="ECO:0007669"/>
    <property type="project" value="UniProtKB-KW"/>
</dbReference>
<dbReference type="NCBIfam" id="TIGR00093">
    <property type="entry name" value="pseudouridine synthase"/>
    <property type="match status" value="1"/>
</dbReference>
<evidence type="ECO:0000256" key="4">
    <source>
        <dbReference type="RuleBase" id="RU003887"/>
    </source>
</evidence>
<dbReference type="Proteomes" id="UP001244443">
    <property type="component" value="Chromosome"/>
</dbReference>
<dbReference type="PANTHER" id="PTHR47683:SF2">
    <property type="entry name" value="RNA-BINDING S4 DOMAIN-CONTAINING PROTEIN"/>
    <property type="match status" value="1"/>
</dbReference>
<dbReference type="InterPro" id="IPR002942">
    <property type="entry name" value="S4_RNA-bd"/>
</dbReference>
<dbReference type="SMART" id="SM00363">
    <property type="entry name" value="S4"/>
    <property type="match status" value="1"/>
</dbReference>
<dbReference type="InterPro" id="IPR000748">
    <property type="entry name" value="PsdUridine_synth_RsuA/RluB/E/F"/>
</dbReference>